<evidence type="ECO:0000259" key="1">
    <source>
        <dbReference type="PROSITE" id="PS51831"/>
    </source>
</evidence>
<evidence type="ECO:0000313" key="4">
    <source>
        <dbReference type="Proteomes" id="UP001154312"/>
    </source>
</evidence>
<comment type="caution">
    <text evidence="3">The sequence shown here is derived from an EMBL/GenBank/DDBJ whole genome shotgun (WGS) entry which is preliminary data.</text>
</comment>
<sequence>MRKIEISSLRPGMVLSSAIYNSRGEELLRAGKQLTDTYIQQLLKQGVTVVWVDGAQIGQQVNDVIKWQTRLAAVNQVRNILVNAKESGRLVIEPQTLYNTVGEFTEQLLNNKNLIFNLVDLRSQDDYTFAHSVNVCTLALMTGITLGYSREELEVLGVGALLHDLGKVKIPDEILNKPGALTSEEFGIMKKHTILGYELIRNAENIGEIQALMALQHHENYDGSGYPAGIQSDRIHEYSQVVAIADRFDAITANRVYRKAFPPHEAFEMCLAAGNYYVKENVAKAFMYNIAAYPAGTLVELNNGMIGVSVDTPKGYSLYPLVRIFYNNQYKPVTKQYDLPLFEKPGLCVLKVLQDSLGYKSKELHLRD</sequence>
<dbReference type="Pfam" id="PF13487">
    <property type="entry name" value="HD_5"/>
    <property type="match status" value="1"/>
</dbReference>
<dbReference type="Proteomes" id="UP001154312">
    <property type="component" value="Unassembled WGS sequence"/>
</dbReference>
<dbReference type="AlphaFoldDB" id="A0A9X4H191"/>
<dbReference type="Gene3D" id="1.10.3210.10">
    <property type="entry name" value="Hypothetical protein af1432"/>
    <property type="match status" value="1"/>
</dbReference>
<evidence type="ECO:0000259" key="2">
    <source>
        <dbReference type="PROSITE" id="PS51832"/>
    </source>
</evidence>
<dbReference type="InterPro" id="IPR006674">
    <property type="entry name" value="HD_domain"/>
</dbReference>
<keyword evidence="4" id="KW-1185">Reference proteome</keyword>
<dbReference type="EMBL" id="JAKOAV010000008">
    <property type="protein sequence ID" value="MDF9407941.1"/>
    <property type="molecule type" value="Genomic_DNA"/>
</dbReference>
<evidence type="ECO:0000313" key="3">
    <source>
        <dbReference type="EMBL" id="MDF9407941.1"/>
    </source>
</evidence>
<dbReference type="SUPFAM" id="SSF109604">
    <property type="entry name" value="HD-domain/PDEase-like"/>
    <property type="match status" value="1"/>
</dbReference>
<dbReference type="SMART" id="SM00471">
    <property type="entry name" value="HDc"/>
    <property type="match status" value="1"/>
</dbReference>
<dbReference type="RefSeq" id="WP_277443196.1">
    <property type="nucleotide sequence ID" value="NZ_JAKOAV010000008.1"/>
</dbReference>
<dbReference type="InterPro" id="IPR037522">
    <property type="entry name" value="HD_GYP_dom"/>
</dbReference>
<proteinExistence type="predicted"/>
<dbReference type="InterPro" id="IPR003607">
    <property type="entry name" value="HD/PDEase_dom"/>
</dbReference>
<dbReference type="PROSITE" id="PS51832">
    <property type="entry name" value="HD_GYP"/>
    <property type="match status" value="1"/>
</dbReference>
<organism evidence="3 4">
    <name type="scientific">Pelotomaculum isophthalicicum JI</name>
    <dbReference type="NCBI Taxonomy" id="947010"/>
    <lineage>
        <taxon>Bacteria</taxon>
        <taxon>Bacillati</taxon>
        <taxon>Bacillota</taxon>
        <taxon>Clostridia</taxon>
        <taxon>Eubacteriales</taxon>
        <taxon>Desulfotomaculaceae</taxon>
        <taxon>Pelotomaculum</taxon>
    </lineage>
</organism>
<dbReference type="CDD" id="cd00077">
    <property type="entry name" value="HDc"/>
    <property type="match status" value="1"/>
</dbReference>
<dbReference type="PANTHER" id="PTHR43155">
    <property type="entry name" value="CYCLIC DI-GMP PHOSPHODIESTERASE PA4108-RELATED"/>
    <property type="match status" value="1"/>
</dbReference>
<accession>A0A9X4H191</accession>
<protein>
    <submittedName>
        <fullName evidence="3">HD-GYP domain-containing protein</fullName>
    </submittedName>
</protein>
<feature type="domain" description="HD" evidence="1">
    <location>
        <begin position="128"/>
        <end position="251"/>
    </location>
</feature>
<name>A0A9X4H191_9FIRM</name>
<feature type="domain" description="HD-GYP" evidence="2">
    <location>
        <begin position="106"/>
        <end position="302"/>
    </location>
</feature>
<dbReference type="PROSITE" id="PS51831">
    <property type="entry name" value="HD"/>
    <property type="match status" value="1"/>
</dbReference>
<reference evidence="3" key="1">
    <citation type="submission" date="2022-02" db="EMBL/GenBank/DDBJ databases">
        <authorList>
            <person name="Leng L."/>
        </authorList>
    </citation>
    <scope>NUCLEOTIDE SEQUENCE</scope>
    <source>
        <strain evidence="3">JI</strain>
    </source>
</reference>
<gene>
    <name evidence="3" type="ORF">L7E55_06140</name>
</gene>
<dbReference type="PANTHER" id="PTHR43155:SF2">
    <property type="entry name" value="CYCLIC DI-GMP PHOSPHODIESTERASE PA4108"/>
    <property type="match status" value="1"/>
</dbReference>